<comment type="caution">
    <text evidence="2">The sequence shown here is derived from an EMBL/GenBank/DDBJ whole genome shotgun (WGS) entry which is preliminary data.</text>
</comment>
<dbReference type="EMBL" id="QYUL01000001">
    <property type="protein sequence ID" value="RJF84905.1"/>
    <property type="molecule type" value="Genomic_DNA"/>
</dbReference>
<dbReference type="SUPFAM" id="SSF53474">
    <property type="entry name" value="alpha/beta-Hydrolases"/>
    <property type="match status" value="1"/>
</dbReference>
<dbReference type="GO" id="GO:0016787">
    <property type="term" value="F:hydrolase activity"/>
    <property type="evidence" value="ECO:0007669"/>
    <property type="project" value="UniProtKB-KW"/>
</dbReference>
<keyword evidence="3" id="KW-1185">Reference proteome</keyword>
<proteinExistence type="predicted"/>
<dbReference type="PRINTS" id="PR00111">
    <property type="entry name" value="ABHYDROLASE"/>
</dbReference>
<evidence type="ECO:0000313" key="2">
    <source>
        <dbReference type="EMBL" id="RJF84905.1"/>
    </source>
</evidence>
<reference evidence="2 3" key="1">
    <citation type="submission" date="2018-09" db="EMBL/GenBank/DDBJ databases">
        <authorList>
            <person name="Zhu H."/>
        </authorList>
    </citation>
    <scope>NUCLEOTIDE SEQUENCE [LARGE SCALE GENOMIC DNA]</scope>
    <source>
        <strain evidence="2 3">K2W22B-5</strain>
    </source>
</reference>
<dbReference type="PANTHER" id="PTHR43194:SF2">
    <property type="entry name" value="PEROXISOMAL MEMBRANE PROTEIN LPX1"/>
    <property type="match status" value="1"/>
</dbReference>
<dbReference type="AlphaFoldDB" id="A0A418W4G6"/>
<evidence type="ECO:0000259" key="1">
    <source>
        <dbReference type="Pfam" id="PF12697"/>
    </source>
</evidence>
<dbReference type="Gene3D" id="3.40.50.1820">
    <property type="entry name" value="alpha/beta hydrolase"/>
    <property type="match status" value="1"/>
</dbReference>
<dbReference type="OrthoDB" id="9791366at2"/>
<protein>
    <submittedName>
        <fullName evidence="2">Alpha/beta hydrolase</fullName>
    </submittedName>
</protein>
<dbReference type="Proteomes" id="UP000283458">
    <property type="component" value="Unassembled WGS sequence"/>
</dbReference>
<dbReference type="InterPro" id="IPR000073">
    <property type="entry name" value="AB_hydrolase_1"/>
</dbReference>
<accession>A0A418W4G6</accession>
<dbReference type="PANTHER" id="PTHR43194">
    <property type="entry name" value="HYDROLASE ALPHA/BETA FOLD FAMILY"/>
    <property type="match status" value="1"/>
</dbReference>
<gene>
    <name evidence="2" type="ORF">D3877_10560</name>
</gene>
<organism evidence="2 3">
    <name type="scientific">Azospirillum cavernae</name>
    <dbReference type="NCBI Taxonomy" id="2320860"/>
    <lineage>
        <taxon>Bacteria</taxon>
        <taxon>Pseudomonadati</taxon>
        <taxon>Pseudomonadota</taxon>
        <taxon>Alphaproteobacteria</taxon>
        <taxon>Rhodospirillales</taxon>
        <taxon>Azospirillaceae</taxon>
        <taxon>Azospirillum</taxon>
    </lineage>
</organism>
<dbReference type="Pfam" id="PF12697">
    <property type="entry name" value="Abhydrolase_6"/>
    <property type="match status" value="1"/>
</dbReference>
<sequence>MPMSERSFLGLSAAGFHRVAYTQWGRDDAPAVLCVHGLTRNGRDFDPLALALADRRRVACPDVVGRGKSAWLPVPALYGYPQYCADMAALIARMGVDQVDWVGTSMGGLIGMTLAAQPNNPIRRLVINDVGPLISKVGLQRIADYVGKDPVFEDVAAVEAYLRFTLMGFGRLTDGQWRHLAEHSARQRPDGLLGLAYDPGIADAFKAQPMQDVDLWALWDRVTCPVLVLRGAESDLLTAETAEEMTRRGPGARIIEIPHTGHAPALMSEEQIAVVRSFLLDA</sequence>
<keyword evidence="2" id="KW-0378">Hydrolase</keyword>
<dbReference type="InterPro" id="IPR050228">
    <property type="entry name" value="Carboxylesterase_BioH"/>
</dbReference>
<feature type="domain" description="AB hydrolase-1" evidence="1">
    <location>
        <begin position="32"/>
        <end position="270"/>
    </location>
</feature>
<dbReference type="InterPro" id="IPR029058">
    <property type="entry name" value="AB_hydrolase_fold"/>
</dbReference>
<name>A0A418W4G6_9PROT</name>
<evidence type="ECO:0000313" key="3">
    <source>
        <dbReference type="Proteomes" id="UP000283458"/>
    </source>
</evidence>